<accession>E9H6E4</accession>
<evidence type="ECO:0000256" key="2">
    <source>
        <dbReference type="SAM" id="MobiDB-lite"/>
    </source>
</evidence>
<feature type="coiled-coil region" evidence="1">
    <location>
        <begin position="102"/>
        <end position="140"/>
    </location>
</feature>
<organism evidence="3 4">
    <name type="scientific">Daphnia pulex</name>
    <name type="common">Water flea</name>
    <dbReference type="NCBI Taxonomy" id="6669"/>
    <lineage>
        <taxon>Eukaryota</taxon>
        <taxon>Metazoa</taxon>
        <taxon>Ecdysozoa</taxon>
        <taxon>Arthropoda</taxon>
        <taxon>Crustacea</taxon>
        <taxon>Branchiopoda</taxon>
        <taxon>Diplostraca</taxon>
        <taxon>Cladocera</taxon>
        <taxon>Anomopoda</taxon>
        <taxon>Daphniidae</taxon>
        <taxon>Daphnia</taxon>
    </lineage>
</organism>
<reference evidence="3 4" key="1">
    <citation type="journal article" date="2011" name="Science">
        <title>The ecoresponsive genome of Daphnia pulex.</title>
        <authorList>
            <person name="Colbourne J.K."/>
            <person name="Pfrender M.E."/>
            <person name="Gilbert D."/>
            <person name="Thomas W.K."/>
            <person name="Tucker A."/>
            <person name="Oakley T.H."/>
            <person name="Tokishita S."/>
            <person name="Aerts A."/>
            <person name="Arnold G.J."/>
            <person name="Basu M.K."/>
            <person name="Bauer D.J."/>
            <person name="Caceres C.E."/>
            <person name="Carmel L."/>
            <person name="Casola C."/>
            <person name="Choi J.H."/>
            <person name="Detter J.C."/>
            <person name="Dong Q."/>
            <person name="Dusheyko S."/>
            <person name="Eads B.D."/>
            <person name="Frohlich T."/>
            <person name="Geiler-Samerotte K.A."/>
            <person name="Gerlach D."/>
            <person name="Hatcher P."/>
            <person name="Jogdeo S."/>
            <person name="Krijgsveld J."/>
            <person name="Kriventseva E.V."/>
            <person name="Kultz D."/>
            <person name="Laforsch C."/>
            <person name="Lindquist E."/>
            <person name="Lopez J."/>
            <person name="Manak J.R."/>
            <person name="Muller J."/>
            <person name="Pangilinan J."/>
            <person name="Patwardhan R.P."/>
            <person name="Pitluck S."/>
            <person name="Pritham E.J."/>
            <person name="Rechtsteiner A."/>
            <person name="Rho M."/>
            <person name="Rogozin I.B."/>
            <person name="Sakarya O."/>
            <person name="Salamov A."/>
            <person name="Schaack S."/>
            <person name="Shapiro H."/>
            <person name="Shiga Y."/>
            <person name="Skalitzky C."/>
            <person name="Smith Z."/>
            <person name="Souvorov A."/>
            <person name="Sung W."/>
            <person name="Tang Z."/>
            <person name="Tsuchiya D."/>
            <person name="Tu H."/>
            <person name="Vos H."/>
            <person name="Wang M."/>
            <person name="Wolf Y.I."/>
            <person name="Yamagata H."/>
            <person name="Yamada T."/>
            <person name="Ye Y."/>
            <person name="Shaw J.R."/>
            <person name="Andrews J."/>
            <person name="Crease T.J."/>
            <person name="Tang H."/>
            <person name="Lucas S.M."/>
            <person name="Robertson H.M."/>
            <person name="Bork P."/>
            <person name="Koonin E.V."/>
            <person name="Zdobnov E.M."/>
            <person name="Grigoriev I.V."/>
            <person name="Lynch M."/>
            <person name="Boore J.L."/>
        </authorList>
    </citation>
    <scope>NUCLEOTIDE SEQUENCE [LARGE SCALE GENOMIC DNA]</scope>
</reference>
<keyword evidence="4" id="KW-1185">Reference proteome</keyword>
<gene>
    <name evidence="3" type="ORF">DAPPUDRAFT_325989</name>
</gene>
<dbReference type="InParanoid" id="E9H6E4"/>
<feature type="compositionally biased region" description="Acidic residues" evidence="2">
    <location>
        <begin position="197"/>
        <end position="209"/>
    </location>
</feature>
<dbReference type="HOGENOM" id="CLU_1316618_0_0_1"/>
<feature type="compositionally biased region" description="Basic and acidic residues" evidence="2">
    <location>
        <begin position="161"/>
        <end position="187"/>
    </location>
</feature>
<sequence length="209" mass="23871">MEKYHCLIMESARLGKDRKIGEEESKKIASLLKLNMTDYKSQLEQAVKSSSTTHSITLIDNNLAIKKQTSSGVLFNIAVIPLQELEFTTTFPEFMAEIDKSMTQMSDELVAKDNLIDKLNKEIEKLMTKYQERVKHVEELTPRLYAQFSIAFNHLKERLSAENPGKTEESLPIDHRMHAPEIDEKSSRPATSRIDSDYDADTDVDTDSE</sequence>
<protein>
    <submittedName>
        <fullName evidence="3">Uncharacterized protein</fullName>
    </submittedName>
</protein>
<name>E9H6E4_DAPPU</name>
<dbReference type="KEGG" id="dpx:DAPPUDRAFT_325989"/>
<evidence type="ECO:0000256" key="1">
    <source>
        <dbReference type="SAM" id="Coils"/>
    </source>
</evidence>
<evidence type="ECO:0000313" key="3">
    <source>
        <dbReference type="EMBL" id="EFX72712.1"/>
    </source>
</evidence>
<evidence type="ECO:0000313" key="4">
    <source>
        <dbReference type="Proteomes" id="UP000000305"/>
    </source>
</evidence>
<feature type="region of interest" description="Disordered" evidence="2">
    <location>
        <begin position="161"/>
        <end position="209"/>
    </location>
</feature>
<dbReference type="OrthoDB" id="6353255at2759"/>
<dbReference type="AlphaFoldDB" id="E9H6E4"/>
<keyword evidence="1" id="KW-0175">Coiled coil</keyword>
<dbReference type="Proteomes" id="UP000000305">
    <property type="component" value="Unassembled WGS sequence"/>
</dbReference>
<dbReference type="EMBL" id="GL732597">
    <property type="protein sequence ID" value="EFX72712.1"/>
    <property type="molecule type" value="Genomic_DNA"/>
</dbReference>
<proteinExistence type="predicted"/>